<feature type="transmembrane region" description="Helical" evidence="1">
    <location>
        <begin position="413"/>
        <end position="432"/>
    </location>
</feature>
<feature type="transmembrane region" description="Helical" evidence="1">
    <location>
        <begin position="71"/>
        <end position="89"/>
    </location>
</feature>
<feature type="transmembrane region" description="Helical" evidence="1">
    <location>
        <begin position="332"/>
        <end position="358"/>
    </location>
</feature>
<accession>A0ABN3ZRE8</accession>
<reference evidence="2 3" key="1">
    <citation type="submission" date="2011-11" db="EMBL/GenBank/DDBJ databases">
        <title>Complete genome sequence of thermophilic Geobacillus thermoleovorans CCB_US3_UF5.</title>
        <authorList>
            <person name="Muhd Sakaff M.K.L."/>
            <person name="Abdul Rahman A.Y."/>
            <person name="Saito J.A."/>
            <person name="Hou S."/>
            <person name="Alam M."/>
        </authorList>
    </citation>
    <scope>NUCLEOTIDE SEQUENCE [LARGE SCALE GENOMIC DNA]</scope>
    <source>
        <strain evidence="2 3">CCB_US3_UF5</strain>
    </source>
</reference>
<keyword evidence="1" id="KW-0472">Membrane</keyword>
<dbReference type="EMBL" id="CP003125">
    <property type="protein sequence ID" value="AEV18126.1"/>
    <property type="molecule type" value="Genomic_DNA"/>
</dbReference>
<feature type="transmembrane region" description="Helical" evidence="1">
    <location>
        <begin position="141"/>
        <end position="166"/>
    </location>
</feature>
<name>A0ABN3ZRE8_GEOTH</name>
<keyword evidence="1" id="KW-0812">Transmembrane</keyword>
<evidence type="ECO:0000256" key="1">
    <source>
        <dbReference type="SAM" id="Phobius"/>
    </source>
</evidence>
<feature type="transmembrane region" description="Helical" evidence="1">
    <location>
        <begin position="42"/>
        <end position="65"/>
    </location>
</feature>
<organism evidence="2 3">
    <name type="scientific">Geobacillus thermoleovorans CCB_US3_UF5</name>
    <dbReference type="NCBI Taxonomy" id="1111068"/>
    <lineage>
        <taxon>Bacteria</taxon>
        <taxon>Bacillati</taxon>
        <taxon>Bacillota</taxon>
        <taxon>Bacilli</taxon>
        <taxon>Bacillales</taxon>
        <taxon>Anoxybacillaceae</taxon>
        <taxon>Geobacillus</taxon>
        <taxon>Geobacillus thermoleovorans group</taxon>
    </lineage>
</organism>
<protein>
    <submittedName>
        <fullName evidence="2">Uncharacterized protein</fullName>
    </submittedName>
</protein>
<keyword evidence="1" id="KW-1133">Transmembrane helix</keyword>
<gene>
    <name evidence="2" type="ORF">GTCCBUS3UF5_8030</name>
</gene>
<feature type="transmembrane region" description="Helical" evidence="1">
    <location>
        <begin position="178"/>
        <end position="202"/>
    </location>
</feature>
<feature type="transmembrane region" description="Helical" evidence="1">
    <location>
        <begin position="253"/>
        <end position="272"/>
    </location>
</feature>
<feature type="transmembrane region" description="Helical" evidence="1">
    <location>
        <begin position="522"/>
        <end position="540"/>
    </location>
</feature>
<feature type="transmembrane region" description="Helical" evidence="1">
    <location>
        <begin position="438"/>
        <end position="455"/>
    </location>
</feature>
<feature type="transmembrane region" description="Helical" evidence="1">
    <location>
        <begin position="214"/>
        <end position="232"/>
    </location>
</feature>
<evidence type="ECO:0000313" key="3">
    <source>
        <dbReference type="Proteomes" id="UP000005636"/>
    </source>
</evidence>
<keyword evidence="3" id="KW-1185">Reference proteome</keyword>
<sequence length="549" mass="62597">MIESTKGEREVRLVWLLYQQRQRSSLAPLQQKSPFSPRTTMFLLEATKWLFSWSLVAAICSRSAVMFRPSVMMWILFFLSVSPLIGVWLESKEALERHYHYDYLRLSGVRDDKVWRRLLSVHYAVSLLRLSPFFLPPSVGLIAMFGARGAAFAWLGQTMSLLLYVISHIARGSTSRATGVFSAFFFRIASFAIGYAVLAAIVPLLQLSRQAVRMYGLSLSYLAYMDGYVAHWQQRFYERMTSWGEGWSFSSTTLSFIGAGFALLALICFPFIRASHSNKAAYMLYPWHQRVIESLKVRGTNNAILYKDLCLLTRQARELTKPPWSLFLPGEWFLVAGANLALLPIVHNGSIILFLFMFEMYMVMTGTLRAITDVFRDIFQFESETERLIVFRLLSPPPLVPLIEAKWTLLERLGVYPCMTALGLLLLEYIGLLGVRGGLWAAMGAVVMMPAYSFVVKRILRTDYEVFCLVLASGEQAALTSPRDYAGYMVIAAGNHSFHRLLIYITVFSSLLSAFFMLLKGWSWACYSVLFVVMLYLVLWNSSQYARRT</sequence>
<evidence type="ECO:0000313" key="2">
    <source>
        <dbReference type="EMBL" id="AEV18126.1"/>
    </source>
</evidence>
<dbReference type="Proteomes" id="UP000005636">
    <property type="component" value="Chromosome"/>
</dbReference>
<feature type="transmembrane region" description="Helical" evidence="1">
    <location>
        <begin position="498"/>
        <end position="516"/>
    </location>
</feature>
<proteinExistence type="predicted"/>